<evidence type="ECO:0000313" key="14">
    <source>
        <dbReference type="EMBL" id="RXZ30422.1"/>
    </source>
</evidence>
<comment type="subcellular location">
    <subcellularLocation>
        <location evidence="2">Membrane</location>
        <topology evidence="2">Multi-pass membrane protein</topology>
    </subcellularLocation>
</comment>
<evidence type="ECO:0000256" key="3">
    <source>
        <dbReference type="ARBA" id="ARBA00012438"/>
    </source>
</evidence>
<evidence type="ECO:0000256" key="1">
    <source>
        <dbReference type="ARBA" id="ARBA00000085"/>
    </source>
</evidence>
<dbReference type="PANTHER" id="PTHR41523">
    <property type="entry name" value="TWO-COMPONENT SYSTEM SENSOR PROTEIN"/>
    <property type="match status" value="1"/>
</dbReference>
<dbReference type="SMART" id="SM00387">
    <property type="entry name" value="HATPase_c"/>
    <property type="match status" value="1"/>
</dbReference>
<evidence type="ECO:0000256" key="4">
    <source>
        <dbReference type="ARBA" id="ARBA00022553"/>
    </source>
</evidence>
<dbReference type="SUPFAM" id="SSF55874">
    <property type="entry name" value="ATPase domain of HSP90 chaperone/DNA topoisomerase II/histidine kinase"/>
    <property type="match status" value="1"/>
</dbReference>
<dbReference type="GO" id="GO:0016020">
    <property type="term" value="C:membrane"/>
    <property type="evidence" value="ECO:0007669"/>
    <property type="project" value="UniProtKB-SubCell"/>
</dbReference>
<evidence type="ECO:0000256" key="11">
    <source>
        <dbReference type="ARBA" id="ARBA00023012"/>
    </source>
</evidence>
<dbReference type="InterPro" id="IPR005467">
    <property type="entry name" value="His_kinase_dom"/>
</dbReference>
<evidence type="ECO:0000256" key="5">
    <source>
        <dbReference type="ARBA" id="ARBA00022679"/>
    </source>
</evidence>
<evidence type="ECO:0000313" key="15">
    <source>
        <dbReference type="Proteomes" id="UP000292347"/>
    </source>
</evidence>
<dbReference type="AlphaFoldDB" id="A0A4Q2IQG1"/>
<evidence type="ECO:0000256" key="7">
    <source>
        <dbReference type="ARBA" id="ARBA00022741"/>
    </source>
</evidence>
<dbReference type="GO" id="GO:0004673">
    <property type="term" value="F:protein histidine kinase activity"/>
    <property type="evidence" value="ECO:0007669"/>
    <property type="project" value="UniProtKB-EC"/>
</dbReference>
<dbReference type="InterPro" id="IPR003594">
    <property type="entry name" value="HATPase_dom"/>
</dbReference>
<keyword evidence="4" id="KW-0597">Phosphoprotein</keyword>
<evidence type="ECO:0000256" key="10">
    <source>
        <dbReference type="ARBA" id="ARBA00022989"/>
    </source>
</evidence>
<evidence type="ECO:0000259" key="13">
    <source>
        <dbReference type="PROSITE" id="PS50109"/>
    </source>
</evidence>
<comment type="caution">
    <text evidence="14">The sequence shown here is derived from an EMBL/GenBank/DDBJ whole genome shotgun (WGS) entry which is preliminary data.</text>
</comment>
<keyword evidence="12" id="KW-0472">Membrane</keyword>
<evidence type="ECO:0000256" key="9">
    <source>
        <dbReference type="ARBA" id="ARBA00022840"/>
    </source>
</evidence>
<dbReference type="EMBL" id="SDPT01000003">
    <property type="protein sequence ID" value="RXZ30422.1"/>
    <property type="molecule type" value="Genomic_DNA"/>
</dbReference>
<keyword evidence="15" id="KW-1185">Reference proteome</keyword>
<dbReference type="Proteomes" id="UP000292347">
    <property type="component" value="Unassembled WGS sequence"/>
</dbReference>
<dbReference type="InterPro" id="IPR038318">
    <property type="entry name" value="KdpD_sf"/>
</dbReference>
<keyword evidence="10" id="KW-1133">Transmembrane helix</keyword>
<sequence>MPKAGNHFLERLPLASDRPVLGVSVTLILVAGAFVLRWFADPFLPSGFPYVTFFPAVIVSSFLFGARLGALSALLCGLLAWYYFIPQFRSFDVAGPGVLALLFYVFVVVTDITLVHWMQRANRNLARERELSRMLAETRELLFSELQHRVSNNLQVAAGLLSVQKRQVADTTARAALDEAARRLALIGRISRQLYDAGGAARSMREFLEPLCADVVEASGRTGVRCSINVAEDAPLSPDAAIPLALIVAEAMANAIEHGFRDKESGCIEVHLARHGADMVKVEVRDDGDGLPDGFRIEASDSLGLKIATMLATQLNGKFDLIREHGTTARLLLPA</sequence>
<comment type="catalytic activity">
    <reaction evidence="1">
        <text>ATP + protein L-histidine = ADP + protein N-phospho-L-histidine.</text>
        <dbReference type="EC" id="2.7.13.3"/>
    </reaction>
</comment>
<keyword evidence="11" id="KW-0902">Two-component regulatory system</keyword>
<evidence type="ECO:0000256" key="8">
    <source>
        <dbReference type="ARBA" id="ARBA00022777"/>
    </source>
</evidence>
<dbReference type="Gene3D" id="3.30.565.10">
    <property type="entry name" value="Histidine kinase-like ATPase, C-terminal domain"/>
    <property type="match status" value="1"/>
</dbReference>
<dbReference type="Pfam" id="PF13493">
    <property type="entry name" value="DUF4118"/>
    <property type="match status" value="1"/>
</dbReference>
<keyword evidence="6" id="KW-0812">Transmembrane</keyword>
<evidence type="ECO:0000256" key="12">
    <source>
        <dbReference type="ARBA" id="ARBA00023136"/>
    </source>
</evidence>
<accession>A0A4Q2IQG1</accession>
<dbReference type="RefSeq" id="WP_129342898.1">
    <property type="nucleotide sequence ID" value="NZ_JACIDD010000003.1"/>
</dbReference>
<keyword evidence="7" id="KW-0547">Nucleotide-binding</keyword>
<dbReference type="InterPro" id="IPR011495">
    <property type="entry name" value="Sig_transdc_His_kin_sub2_dim/P"/>
</dbReference>
<dbReference type="EC" id="2.7.13.3" evidence="3"/>
<dbReference type="GO" id="GO:0005524">
    <property type="term" value="F:ATP binding"/>
    <property type="evidence" value="ECO:0007669"/>
    <property type="project" value="UniProtKB-KW"/>
</dbReference>
<organism evidence="14 15">
    <name type="scientific">Sphingomonas desiccabilis</name>
    <dbReference type="NCBI Taxonomy" id="429134"/>
    <lineage>
        <taxon>Bacteria</taxon>
        <taxon>Pseudomonadati</taxon>
        <taxon>Pseudomonadota</taxon>
        <taxon>Alphaproteobacteria</taxon>
        <taxon>Sphingomonadales</taxon>
        <taxon>Sphingomonadaceae</taxon>
        <taxon>Sphingomonas</taxon>
    </lineage>
</organism>
<dbReference type="InterPro" id="IPR036890">
    <property type="entry name" value="HATPase_C_sf"/>
</dbReference>
<dbReference type="Pfam" id="PF07568">
    <property type="entry name" value="HisKA_2"/>
    <property type="match status" value="1"/>
</dbReference>
<keyword evidence="5" id="KW-0808">Transferase</keyword>
<reference evidence="14 15" key="1">
    <citation type="submission" date="2019-01" db="EMBL/GenBank/DDBJ databases">
        <title>Sphingomonas mucosissima sp. nov. and Sphingomonas desiccabilis sp. nov., from biological soil crusts in the Colorado Plateau, USA.</title>
        <authorList>
            <person name="Zhu D."/>
        </authorList>
    </citation>
    <scope>NUCLEOTIDE SEQUENCE [LARGE SCALE GENOMIC DNA]</scope>
    <source>
        <strain evidence="14 15">CP1D</strain>
    </source>
</reference>
<keyword evidence="8" id="KW-0418">Kinase</keyword>
<evidence type="ECO:0000256" key="6">
    <source>
        <dbReference type="ARBA" id="ARBA00022692"/>
    </source>
</evidence>
<keyword evidence="9" id="KW-0067">ATP-binding</keyword>
<evidence type="ECO:0000256" key="2">
    <source>
        <dbReference type="ARBA" id="ARBA00004141"/>
    </source>
</evidence>
<dbReference type="InterPro" id="IPR025201">
    <property type="entry name" value="KdpD_TM"/>
</dbReference>
<feature type="domain" description="Histidine kinase" evidence="13">
    <location>
        <begin position="145"/>
        <end position="335"/>
    </location>
</feature>
<dbReference type="GO" id="GO:0000160">
    <property type="term" value="P:phosphorelay signal transduction system"/>
    <property type="evidence" value="ECO:0007669"/>
    <property type="project" value="UniProtKB-KW"/>
</dbReference>
<dbReference type="PANTHER" id="PTHR41523:SF8">
    <property type="entry name" value="ETHYLENE RESPONSE SENSOR PROTEIN"/>
    <property type="match status" value="1"/>
</dbReference>
<gene>
    <name evidence="14" type="ORF">EO081_14590</name>
</gene>
<dbReference type="Pfam" id="PF02518">
    <property type="entry name" value="HATPase_c"/>
    <property type="match status" value="1"/>
</dbReference>
<dbReference type="Gene3D" id="1.20.120.620">
    <property type="entry name" value="Backbone structure of the membrane domain of e. Coli histidine kinase receptor kdpd"/>
    <property type="match status" value="1"/>
</dbReference>
<dbReference type="OrthoDB" id="7991996at2"/>
<dbReference type="PROSITE" id="PS50109">
    <property type="entry name" value="HIS_KIN"/>
    <property type="match status" value="1"/>
</dbReference>
<proteinExistence type="predicted"/>
<name>A0A4Q2IQG1_9SPHN</name>
<protein>
    <recommendedName>
        <fullName evidence="3">histidine kinase</fullName>
        <ecNumber evidence="3">2.7.13.3</ecNumber>
    </recommendedName>
</protein>